<evidence type="ECO:0000256" key="1">
    <source>
        <dbReference type="SAM" id="MobiDB-lite"/>
    </source>
</evidence>
<accession>A0ABW1LR03</accession>
<dbReference type="Pfam" id="PF05547">
    <property type="entry name" value="Peptidase_M6"/>
    <property type="match status" value="1"/>
</dbReference>
<sequence length="969" mass="103848">MNRRAIASVSALAAASLLPFVAAAPAPAEPTGRAATQVAPDHAREDNRLHPLAQRDNARRQQAVDALATGDARLAGRGSNRRIRLADGTDISYPATQQAQLLTFLVEFGDASPQHNQIPAPPVEDNANYWRADFNRQHYLDMFFNGLPEQDGESFKDVYDEMSSGRFDVEGDVSDWVRVDRPESYYGANVDQGQESADRLAEYVDDTVDAWYDALPAGTTDQQAKDYLAQFDVWDRYDADHDGNYNEPDGYIDHFQAIHAGAGEEAGAGPDAIWSQRFGASWWTDSGPTPSAGCSACTHQGGVEIGDTGYYVLDFTTEPENGGLGVFAHEFGHDLGLPDYYDTASADPDNGTGFWNLMSSGSWMSQQGAPTGTTPNHMGATEKLFLGWYGDQLATVDGQADTPQRVVLGPSNHATSTGAQAVLVQLPDGHQVDPGPMSGSEDDAYLYSGTGDRYFAASSSPPIHVSPGASELSARVAYQIEPGFDYAYLRVSDDDGATWTDVPTSASVDPDSPDPANFGITGVSGAVLDPDADFRAATPSWVDLTADLSAFEGETVRMRWEYLTDGRTHGFGIAVDDVALGDHTTTYGASHPWTAEGFHTVLDDEFEVTFPQYYLAENRQYRGYDTTLKSGPYSANDQADPNRVDHFAYQDGLLVWYADGYFSDNDTSAHPGGGANLPVDARPTNQVWRTPAGAVGPLAAGRLQTFDATFDVDRTTGIDMTASSGLRLRVPAASSVPVFDDSDRTAYLDDSGGPAGLQVGTRVGGTGTMVQVVSSDESTGRMVLLVGKRFVAATAPPRVPAKVRVGATVRATPPAWFQDGVTRSVRWLRDGKVIRGAQGLAYLIRPADLGHRLSVSVTGARSGYRSTTTTSAATGRVLRGDVRIDVGAGTARPGRPVRVRVGVVAGHLAAPGRIQVSYDGRSLGRVTLKRGAARLRLPARARGRHVLVVRYLGAPGFAAAKRTVRVSVR</sequence>
<organism evidence="5 6">
    <name type="scientific">Nocardioides hankookensis</name>
    <dbReference type="NCBI Taxonomy" id="443157"/>
    <lineage>
        <taxon>Bacteria</taxon>
        <taxon>Bacillati</taxon>
        <taxon>Actinomycetota</taxon>
        <taxon>Actinomycetes</taxon>
        <taxon>Propionibacteriales</taxon>
        <taxon>Nocardioidaceae</taxon>
        <taxon>Nocardioides</taxon>
    </lineage>
</organism>
<feature type="region of interest" description="Disordered" evidence="1">
    <location>
        <begin position="31"/>
        <end position="59"/>
    </location>
</feature>
<feature type="chain" id="PRO_5046046440" evidence="2">
    <location>
        <begin position="29"/>
        <end position="969"/>
    </location>
</feature>
<reference evidence="6" key="1">
    <citation type="journal article" date="2019" name="Int. J. Syst. Evol. Microbiol.">
        <title>The Global Catalogue of Microorganisms (GCM) 10K type strain sequencing project: providing services to taxonomists for standard genome sequencing and annotation.</title>
        <authorList>
            <consortium name="The Broad Institute Genomics Platform"/>
            <consortium name="The Broad Institute Genome Sequencing Center for Infectious Disease"/>
            <person name="Wu L."/>
            <person name="Ma J."/>
        </authorList>
    </citation>
    <scope>NUCLEOTIDE SEQUENCE [LARGE SCALE GENOMIC DNA]</scope>
    <source>
        <strain evidence="6">CCUG 54522</strain>
    </source>
</reference>
<dbReference type="InterPro" id="IPR008757">
    <property type="entry name" value="Peptidase_M6-like_domain"/>
</dbReference>
<dbReference type="Gene3D" id="2.60.40.2700">
    <property type="match status" value="1"/>
</dbReference>
<dbReference type="EMBL" id="JBHSRJ010000009">
    <property type="protein sequence ID" value="MFC6046168.1"/>
    <property type="molecule type" value="Genomic_DNA"/>
</dbReference>
<name>A0ABW1LR03_9ACTN</name>
<comment type="caution">
    <text evidence="5">The sequence shown here is derived from an EMBL/GenBank/DDBJ whole genome shotgun (WGS) entry which is preliminary data.</text>
</comment>
<keyword evidence="2" id="KW-0732">Signal</keyword>
<evidence type="ECO:0000259" key="3">
    <source>
        <dbReference type="Pfam" id="PF05547"/>
    </source>
</evidence>
<feature type="signal peptide" evidence="2">
    <location>
        <begin position="1"/>
        <end position="28"/>
    </location>
</feature>
<evidence type="ECO:0000259" key="4">
    <source>
        <dbReference type="Pfam" id="PF20774"/>
    </source>
</evidence>
<dbReference type="Proteomes" id="UP001596135">
    <property type="component" value="Unassembled WGS sequence"/>
</dbReference>
<dbReference type="PANTHER" id="PTHR41775:SF1">
    <property type="entry name" value="PEPTIDASE M6-LIKE DOMAIN-CONTAINING PROTEIN"/>
    <property type="match status" value="1"/>
</dbReference>
<dbReference type="SUPFAM" id="SSF55486">
    <property type="entry name" value="Metalloproteases ('zincins'), catalytic domain"/>
    <property type="match status" value="1"/>
</dbReference>
<dbReference type="RefSeq" id="WP_379160699.1">
    <property type="nucleotide sequence ID" value="NZ_JBHSRJ010000009.1"/>
</dbReference>
<keyword evidence="6" id="KW-1185">Reference proteome</keyword>
<protein>
    <submittedName>
        <fullName evidence="5">Immune inhibitor A domain-containing protein</fullName>
    </submittedName>
</protein>
<dbReference type="PANTHER" id="PTHR41775">
    <property type="entry name" value="SECRETED PROTEIN-RELATED"/>
    <property type="match status" value="1"/>
</dbReference>
<dbReference type="NCBIfam" id="TIGR03296">
    <property type="entry name" value="M6dom_TIGR03296"/>
    <property type="match status" value="1"/>
</dbReference>
<feature type="domain" description="Immune inhibitor A-like metallopeptidase VEG" evidence="4">
    <location>
        <begin position="612"/>
        <end position="775"/>
    </location>
</feature>
<dbReference type="InterPro" id="IPR048665">
    <property type="entry name" value="InhA-like_VEG"/>
</dbReference>
<evidence type="ECO:0000313" key="6">
    <source>
        <dbReference type="Proteomes" id="UP001596135"/>
    </source>
</evidence>
<dbReference type="Pfam" id="PF20773">
    <property type="entry name" value="InhA-like_MAM"/>
    <property type="match status" value="1"/>
</dbReference>
<feature type="domain" description="Peptidase M6-like" evidence="3">
    <location>
        <begin position="97"/>
        <end position="386"/>
    </location>
</feature>
<gene>
    <name evidence="5" type="ORF">ACFPYL_23995</name>
</gene>
<dbReference type="Pfam" id="PF20774">
    <property type="entry name" value="InhA-like_VEG"/>
    <property type="match status" value="1"/>
</dbReference>
<proteinExistence type="predicted"/>
<evidence type="ECO:0000313" key="5">
    <source>
        <dbReference type="EMBL" id="MFC6046168.1"/>
    </source>
</evidence>
<evidence type="ECO:0000256" key="2">
    <source>
        <dbReference type="SAM" id="SignalP"/>
    </source>
</evidence>